<feature type="domain" description="Phosphatidic acid phosphatase type 2/haloperoxidase" evidence="9">
    <location>
        <begin position="410"/>
        <end position="519"/>
    </location>
</feature>
<dbReference type="Pfam" id="PF13692">
    <property type="entry name" value="Glyco_trans_1_4"/>
    <property type="match status" value="1"/>
</dbReference>
<feature type="transmembrane region" description="Helical" evidence="8">
    <location>
        <begin position="382"/>
        <end position="402"/>
    </location>
</feature>
<dbReference type="InterPro" id="IPR000326">
    <property type="entry name" value="PAP2/HPO"/>
</dbReference>
<dbReference type="GO" id="GO:1901137">
    <property type="term" value="P:carbohydrate derivative biosynthetic process"/>
    <property type="evidence" value="ECO:0007669"/>
    <property type="project" value="UniProtKB-ARBA"/>
</dbReference>
<dbReference type="SMART" id="SM00014">
    <property type="entry name" value="acidPPc"/>
    <property type="match status" value="1"/>
</dbReference>
<feature type="transmembrane region" description="Helical" evidence="8">
    <location>
        <begin position="505"/>
        <end position="524"/>
    </location>
</feature>
<dbReference type="Pfam" id="PF01569">
    <property type="entry name" value="PAP2"/>
    <property type="match status" value="1"/>
</dbReference>
<evidence type="ECO:0000256" key="2">
    <source>
        <dbReference type="ARBA" id="ARBA00022516"/>
    </source>
</evidence>
<keyword evidence="2" id="KW-0444">Lipid biosynthesis</keyword>
<keyword evidence="6" id="KW-0594">Phospholipid biosynthesis</keyword>
<keyword evidence="7" id="KW-1208">Phospholipid metabolism</keyword>
<dbReference type="SUPFAM" id="SSF53756">
    <property type="entry name" value="UDP-Glycosyltransferase/glycogen phosphorylase"/>
    <property type="match status" value="1"/>
</dbReference>
<keyword evidence="8" id="KW-0472">Membrane</keyword>
<accession>A0AA39CVB2</accession>
<evidence type="ECO:0000256" key="7">
    <source>
        <dbReference type="ARBA" id="ARBA00023264"/>
    </source>
</evidence>
<proteinExistence type="predicted"/>
<dbReference type="GO" id="GO:0016757">
    <property type="term" value="F:glycosyltransferase activity"/>
    <property type="evidence" value="ECO:0007669"/>
    <property type="project" value="UniProtKB-KW"/>
</dbReference>
<dbReference type="GO" id="GO:0008654">
    <property type="term" value="P:phospholipid biosynthetic process"/>
    <property type="evidence" value="ECO:0007669"/>
    <property type="project" value="UniProtKB-KW"/>
</dbReference>
<comment type="pathway">
    <text evidence="1">Lipid metabolism.</text>
</comment>
<dbReference type="Pfam" id="PF13439">
    <property type="entry name" value="Glyco_transf_4"/>
    <property type="match status" value="1"/>
</dbReference>
<comment type="caution">
    <text evidence="10">The sequence shown here is derived from an EMBL/GenBank/DDBJ whole genome shotgun (WGS) entry which is preliminary data.</text>
</comment>
<keyword evidence="8" id="KW-1133">Transmembrane helix</keyword>
<organism evidence="10">
    <name type="scientific">Knufia peltigerae</name>
    <dbReference type="NCBI Taxonomy" id="1002370"/>
    <lineage>
        <taxon>Eukaryota</taxon>
        <taxon>Fungi</taxon>
        <taxon>Dikarya</taxon>
        <taxon>Ascomycota</taxon>
        <taxon>Pezizomycotina</taxon>
        <taxon>Eurotiomycetes</taxon>
        <taxon>Chaetothyriomycetidae</taxon>
        <taxon>Chaetothyriales</taxon>
        <taxon>Trichomeriaceae</taxon>
        <taxon>Knufia</taxon>
    </lineage>
</organism>
<keyword evidence="4" id="KW-0808">Transferase</keyword>
<dbReference type="InterPro" id="IPR036938">
    <property type="entry name" value="PAP2/HPO_sf"/>
</dbReference>
<dbReference type="CDD" id="cd01610">
    <property type="entry name" value="PAP2_like"/>
    <property type="match status" value="1"/>
</dbReference>
<protein>
    <recommendedName>
        <fullName evidence="9">Phosphatidic acid phosphatase type 2/haloperoxidase domain-containing protein</fullName>
    </recommendedName>
</protein>
<feature type="transmembrane region" description="Helical" evidence="8">
    <location>
        <begin position="408"/>
        <end position="428"/>
    </location>
</feature>
<keyword evidence="8" id="KW-0812">Transmembrane</keyword>
<dbReference type="Gene3D" id="1.20.144.10">
    <property type="entry name" value="Phosphatidic acid phosphatase type 2/haloperoxidase"/>
    <property type="match status" value="1"/>
</dbReference>
<evidence type="ECO:0000256" key="3">
    <source>
        <dbReference type="ARBA" id="ARBA00022676"/>
    </source>
</evidence>
<evidence type="ECO:0000313" key="10">
    <source>
        <dbReference type="EMBL" id="KAJ9629042.1"/>
    </source>
</evidence>
<dbReference type="InterPro" id="IPR028098">
    <property type="entry name" value="Glyco_trans_4-like_N"/>
</dbReference>
<evidence type="ECO:0000259" key="9">
    <source>
        <dbReference type="SMART" id="SM00014"/>
    </source>
</evidence>
<dbReference type="EMBL" id="JAPDRN010000070">
    <property type="protein sequence ID" value="KAJ9629042.1"/>
    <property type="molecule type" value="Genomic_DNA"/>
</dbReference>
<dbReference type="PANTHER" id="PTHR45947:SF3">
    <property type="entry name" value="SULFOQUINOVOSYL TRANSFERASE SQD2"/>
    <property type="match status" value="1"/>
</dbReference>
<feature type="transmembrane region" description="Helical" evidence="8">
    <location>
        <begin position="464"/>
        <end position="485"/>
    </location>
</feature>
<evidence type="ECO:0000256" key="6">
    <source>
        <dbReference type="ARBA" id="ARBA00023209"/>
    </source>
</evidence>
<evidence type="ECO:0000256" key="4">
    <source>
        <dbReference type="ARBA" id="ARBA00022679"/>
    </source>
</evidence>
<sequence>MRYAIVTETYPPEINGVALTVQGLEQGLRAAGHEVDLIRPRQASEALEAAPGTLLVPGAALPRYPGLRFGLPAPIRLGRHWRQQRPDAIYVATEGPLGWSALRTARRLGIPVATGFHTRFDEYLPDYGVAWLQSAAMRWMRRFHNQADATLVPTRELQEFLTEQGFERVRLLARAVDSQQFDPSRRDPALREEWGIDGTGLAAIYVGRIAAEKNLGLAVKAFRKLQQVRPKARFIWVGDGPAREKLAHENPDFIFCGIQRGDALARHFASGDLFLFPSRSETFGNVTLESMASGLATVAFDYGAAREYLRNGENGAAVDDDEQFVQAAVQLAADDALRRELARGGADMRTTPLELLAGREARLCRRANHYCRRRRVRRVFSIISRLGDGVFWYVLMGALVLIDGFDGLRASVHMAATGLAALLLYKGLKRWTRRPRPYAADLRIRAWVAPLDEFSFPSGHTLHAVSFTIVALAYYPWLAPLLVPFTFGVGLSRVVLGLHYPSDVLAATGIAALLASASLAWLPLPV</sequence>
<name>A0AA39CVB2_9EURO</name>
<gene>
    <name evidence="10" type="ORF">H2204_009211</name>
</gene>
<keyword evidence="5" id="KW-0443">Lipid metabolism</keyword>
<dbReference type="AlphaFoldDB" id="A0AA39CVB2"/>
<dbReference type="FunFam" id="3.40.50.2000:FF:000145">
    <property type="entry name" value="Probable glycosyl transferase"/>
    <property type="match status" value="1"/>
</dbReference>
<evidence type="ECO:0000256" key="5">
    <source>
        <dbReference type="ARBA" id="ARBA00023098"/>
    </source>
</evidence>
<dbReference type="PANTHER" id="PTHR45947">
    <property type="entry name" value="SULFOQUINOVOSYL TRANSFERASE SQD2"/>
    <property type="match status" value="1"/>
</dbReference>
<reference evidence="10" key="1">
    <citation type="submission" date="2022-10" db="EMBL/GenBank/DDBJ databases">
        <title>Culturing micro-colonial fungi from biological soil crusts in the Mojave desert and describing Neophaeococcomyces mojavensis, and introducing the new genera and species Taxawa tesnikishii.</title>
        <authorList>
            <person name="Kurbessoian T."/>
            <person name="Stajich J.E."/>
        </authorList>
    </citation>
    <scope>NUCLEOTIDE SEQUENCE</scope>
    <source>
        <strain evidence="10">TK_35</strain>
    </source>
</reference>
<dbReference type="SUPFAM" id="SSF48317">
    <property type="entry name" value="Acid phosphatase/Vanadium-dependent haloperoxidase"/>
    <property type="match status" value="1"/>
</dbReference>
<dbReference type="CDD" id="cd03814">
    <property type="entry name" value="GT4-like"/>
    <property type="match status" value="1"/>
</dbReference>
<keyword evidence="3" id="KW-0328">Glycosyltransferase</keyword>
<dbReference type="Gene3D" id="3.40.50.2000">
    <property type="entry name" value="Glycogen Phosphorylase B"/>
    <property type="match status" value="2"/>
</dbReference>
<evidence type="ECO:0000256" key="8">
    <source>
        <dbReference type="SAM" id="Phobius"/>
    </source>
</evidence>
<evidence type="ECO:0000256" key="1">
    <source>
        <dbReference type="ARBA" id="ARBA00005189"/>
    </source>
</evidence>
<dbReference type="InterPro" id="IPR050194">
    <property type="entry name" value="Glycosyltransferase_grp1"/>
</dbReference>